<reference evidence="2" key="1">
    <citation type="submission" date="2022-08" db="EMBL/GenBank/DDBJ databases">
        <authorList>
            <person name="Tian L."/>
        </authorList>
    </citation>
    <scope>NUCLEOTIDE SEQUENCE</scope>
    <source>
        <strain evidence="2">CM253</strain>
    </source>
</reference>
<evidence type="ECO:0000313" key="3">
    <source>
        <dbReference type="Proteomes" id="UP001057738"/>
    </source>
</evidence>
<accession>A0ABY5PUB3</accession>
<protein>
    <submittedName>
        <fullName evidence="2">Uncharacterized protein</fullName>
    </submittedName>
</protein>
<feature type="region of interest" description="Disordered" evidence="1">
    <location>
        <begin position="1"/>
        <end position="82"/>
    </location>
</feature>
<keyword evidence="3" id="KW-1185">Reference proteome</keyword>
<sequence>MSNANRGTGPEYRAQDAKLSHAGAAQSLPGPDEPAPQGETGAKKPKPPTAKQLDAREKKFTQRPRKPMGPTPDQAPETVPDE</sequence>
<organism evidence="2 3">
    <name type="scientific">Streptomyces yangpuensis</name>
    <dbReference type="NCBI Taxonomy" id="1648182"/>
    <lineage>
        <taxon>Bacteria</taxon>
        <taxon>Bacillati</taxon>
        <taxon>Actinomycetota</taxon>
        <taxon>Actinomycetes</taxon>
        <taxon>Kitasatosporales</taxon>
        <taxon>Streptomycetaceae</taxon>
        <taxon>Streptomyces</taxon>
    </lineage>
</organism>
<dbReference type="GeneID" id="95573625"/>
<dbReference type="Proteomes" id="UP001057738">
    <property type="component" value="Chromosome"/>
</dbReference>
<gene>
    <name evidence="2" type="ORF">NRK68_09140</name>
</gene>
<evidence type="ECO:0000313" key="2">
    <source>
        <dbReference type="EMBL" id="UUY47368.1"/>
    </source>
</evidence>
<dbReference type="RefSeq" id="WP_257855563.1">
    <property type="nucleotide sequence ID" value="NZ_CP102514.1"/>
</dbReference>
<name>A0ABY5PUB3_9ACTN</name>
<evidence type="ECO:0000256" key="1">
    <source>
        <dbReference type="SAM" id="MobiDB-lite"/>
    </source>
</evidence>
<dbReference type="EMBL" id="CP102514">
    <property type="protein sequence ID" value="UUY47368.1"/>
    <property type="molecule type" value="Genomic_DNA"/>
</dbReference>
<proteinExistence type="predicted"/>